<dbReference type="Gene3D" id="1.20.200.10">
    <property type="entry name" value="Fumarase/aspartase (Central domain)"/>
    <property type="match status" value="1"/>
</dbReference>
<dbReference type="PANTHER" id="PTHR43814">
    <property type="entry name" value="ARGININOSUCCINATE LYASE"/>
    <property type="match status" value="1"/>
</dbReference>
<dbReference type="Pfam" id="PF06324">
    <property type="entry name" value="Pigment_DH"/>
    <property type="match status" value="1"/>
</dbReference>
<evidence type="ECO:0000259" key="6">
    <source>
        <dbReference type="Pfam" id="PF00206"/>
    </source>
</evidence>
<dbReference type="InterPro" id="IPR008948">
    <property type="entry name" value="L-Aspartase-like"/>
</dbReference>
<sequence length="585" mass="66286">MSVVSDDRYQLWGGCFEEEPSAVLRRLNDSLAVDSRLYREDIRGSQAWAKELHRSGHLSSEDHQAIQDGLAKVEKDIEEELTNHRRLSDPEEDIHSAVERRLHAHIGDYALRLHTARSRNDQSATDTRLWMLASIQRLHSSLVELVTVLVKRAQREMDIIAPGYTHLQRAQPIRWSHFLLSHTWPLHDDVMRLEEQRSRLSRSPLGSGAIAGCALPIDRTRLAKDMGFEDITPNSMFAVSSRDHIVEFLNWASLCSLHLSRLAEDLIIYSSQEFGFVRFSDQFSTGSSLMPQKRNPDGLELVRGAAGLMLGTSMAFSCILKGLPSTYNKDLQSDKELLFRSYDKLLECLKVVTGSIDTMEVNADRALRSLEPGMLATDLAHALVRRGVPFRRAHHLVGTALRRAAALQLDLQTMPHCEYVAICPEFGTEEDLRAVFSWEASVEQYTSAGGTSRSAVQNQLDDLNRWIQQYQAVLCKKEMIVAVWSITTLLVMTTVASDVTLHEGNDYDYETPLNEIPDILPYIANKEYFKKIHSLIDDYRGEKNGRTVIETNALINTKYRTWKRNADLINSLLALPKGMNDAGRR</sequence>
<proteinExistence type="inferred from homology"/>
<dbReference type="InterPro" id="IPR029419">
    <property type="entry name" value="Arg_succ_lyase_C"/>
</dbReference>
<dbReference type="InterPro" id="IPR009396">
    <property type="entry name" value="Pigment_DH"/>
</dbReference>
<dbReference type="PRINTS" id="PR00145">
    <property type="entry name" value="ARGSUCLYASE"/>
</dbReference>
<organism evidence="8 9">
    <name type="scientific">Loxostege sticticalis</name>
    <name type="common">Beet webworm moth</name>
    <dbReference type="NCBI Taxonomy" id="481309"/>
    <lineage>
        <taxon>Eukaryota</taxon>
        <taxon>Metazoa</taxon>
        <taxon>Ecdysozoa</taxon>
        <taxon>Arthropoda</taxon>
        <taxon>Hexapoda</taxon>
        <taxon>Insecta</taxon>
        <taxon>Pterygota</taxon>
        <taxon>Neoptera</taxon>
        <taxon>Endopterygota</taxon>
        <taxon>Lepidoptera</taxon>
        <taxon>Glossata</taxon>
        <taxon>Ditrysia</taxon>
        <taxon>Pyraloidea</taxon>
        <taxon>Crambidae</taxon>
        <taxon>Pyraustinae</taxon>
        <taxon>Loxostege</taxon>
    </lineage>
</organism>
<dbReference type="CDD" id="cd01359">
    <property type="entry name" value="Argininosuccinate_lyase"/>
    <property type="match status" value="1"/>
</dbReference>
<dbReference type="Gene3D" id="1.10.275.10">
    <property type="entry name" value="Fumarase/aspartase (N-terminal domain)"/>
    <property type="match status" value="1"/>
</dbReference>
<comment type="subcellular location">
    <subcellularLocation>
        <location evidence="1">Secreted</location>
    </subcellularLocation>
</comment>
<comment type="similarity">
    <text evidence="2">Belongs to the arthropod PDH family.</text>
</comment>
<comment type="caution">
    <text evidence="8">The sequence shown here is derived from an EMBL/GenBank/DDBJ whole genome shotgun (WGS) entry which is preliminary data.</text>
</comment>
<dbReference type="InterPro" id="IPR024083">
    <property type="entry name" value="Fumarase/histidase_N"/>
</dbReference>
<dbReference type="EMBL" id="JBEDNZ010000005">
    <property type="protein sequence ID" value="KAL0842010.1"/>
    <property type="molecule type" value="Genomic_DNA"/>
</dbReference>
<evidence type="ECO:0000256" key="5">
    <source>
        <dbReference type="ARBA" id="ARBA00022815"/>
    </source>
</evidence>
<feature type="domain" description="Argininosuccinate lyase C-terminal" evidence="7">
    <location>
        <begin position="374"/>
        <end position="443"/>
    </location>
</feature>
<dbReference type="InterPro" id="IPR009049">
    <property type="entry name" value="Argininosuccinate_lyase"/>
</dbReference>
<evidence type="ECO:0000313" key="9">
    <source>
        <dbReference type="Proteomes" id="UP001549921"/>
    </source>
</evidence>
<reference evidence="8 9" key="1">
    <citation type="submission" date="2024-06" db="EMBL/GenBank/DDBJ databases">
        <title>A chromosome-level genome assembly of beet webworm, Loxostege sticticalis.</title>
        <authorList>
            <person name="Zhang Y."/>
        </authorList>
    </citation>
    <scope>NUCLEOTIDE SEQUENCE [LARGE SCALE GENOMIC DNA]</scope>
    <source>
        <strain evidence="8">AQ028</strain>
        <tissue evidence="8">Male pupae</tissue>
    </source>
</reference>
<accession>A0ABD0TG03</accession>
<dbReference type="PANTHER" id="PTHR43814:SF1">
    <property type="entry name" value="ARGININOSUCCINATE LYASE"/>
    <property type="match status" value="1"/>
</dbReference>
<gene>
    <name evidence="8" type="ORF">ABMA28_014228</name>
</gene>
<dbReference type="Proteomes" id="UP001549921">
    <property type="component" value="Unassembled WGS sequence"/>
</dbReference>
<dbReference type="HAMAP" id="MF_00006">
    <property type="entry name" value="Arg_succ_lyase"/>
    <property type="match status" value="1"/>
</dbReference>
<dbReference type="Pfam" id="PF14698">
    <property type="entry name" value="ASL_C2"/>
    <property type="match status" value="1"/>
</dbReference>
<evidence type="ECO:0000313" key="8">
    <source>
        <dbReference type="EMBL" id="KAL0842010.1"/>
    </source>
</evidence>
<evidence type="ECO:0008006" key="10">
    <source>
        <dbReference type="Google" id="ProtNLM"/>
    </source>
</evidence>
<evidence type="ECO:0000256" key="3">
    <source>
        <dbReference type="ARBA" id="ARBA00010755"/>
    </source>
</evidence>
<dbReference type="PROSITE" id="PS00163">
    <property type="entry name" value="FUMARATE_LYASES"/>
    <property type="match status" value="1"/>
</dbReference>
<evidence type="ECO:0000256" key="4">
    <source>
        <dbReference type="ARBA" id="ARBA00022525"/>
    </source>
</evidence>
<name>A0ABD0TG03_LOXSC</name>
<protein>
    <recommendedName>
        <fullName evidence="10">Argininosuccinate lyase</fullName>
    </recommendedName>
</protein>
<keyword evidence="4" id="KW-0964">Secreted</keyword>
<evidence type="ECO:0000259" key="7">
    <source>
        <dbReference type="Pfam" id="PF14698"/>
    </source>
</evidence>
<dbReference type="GO" id="GO:0005576">
    <property type="term" value="C:extracellular region"/>
    <property type="evidence" value="ECO:0007669"/>
    <property type="project" value="UniProtKB-SubCell"/>
</dbReference>
<dbReference type="PRINTS" id="PR00149">
    <property type="entry name" value="FUMRATELYASE"/>
</dbReference>
<evidence type="ECO:0000256" key="1">
    <source>
        <dbReference type="ARBA" id="ARBA00004613"/>
    </source>
</evidence>
<dbReference type="NCBIfam" id="TIGR00838">
    <property type="entry name" value="argH"/>
    <property type="match status" value="1"/>
</dbReference>
<comment type="similarity">
    <text evidence="3">Belongs to the lyase 1 family. Argininosuccinate lyase subfamily.</text>
</comment>
<dbReference type="InterPro" id="IPR000362">
    <property type="entry name" value="Fumarate_lyase_fam"/>
</dbReference>
<keyword evidence="5" id="KW-0027">Amidation</keyword>
<feature type="domain" description="Fumarate lyase N-terminal" evidence="6">
    <location>
        <begin position="17"/>
        <end position="309"/>
    </location>
</feature>
<dbReference type="Pfam" id="PF00206">
    <property type="entry name" value="Lyase_1"/>
    <property type="match status" value="1"/>
</dbReference>
<dbReference type="InterPro" id="IPR020557">
    <property type="entry name" value="Fumarate_lyase_CS"/>
</dbReference>
<dbReference type="SUPFAM" id="SSF48557">
    <property type="entry name" value="L-aspartase-like"/>
    <property type="match status" value="1"/>
</dbReference>
<dbReference type="AlphaFoldDB" id="A0ABD0TG03"/>
<dbReference type="Gene3D" id="1.10.40.30">
    <property type="entry name" value="Fumarase/aspartase (C-terminal domain)"/>
    <property type="match status" value="1"/>
</dbReference>
<evidence type="ECO:0000256" key="2">
    <source>
        <dbReference type="ARBA" id="ARBA00010172"/>
    </source>
</evidence>
<dbReference type="InterPro" id="IPR022761">
    <property type="entry name" value="Fumarate_lyase_N"/>
</dbReference>
<dbReference type="FunFam" id="1.20.200.10:FF:000015">
    <property type="entry name" value="argininosuccinate lyase isoform X2"/>
    <property type="match status" value="1"/>
</dbReference>